<feature type="domain" description="DNA2/NAM7 helicase-like C-terminal" evidence="1">
    <location>
        <begin position="11"/>
        <end position="175"/>
    </location>
</feature>
<protein>
    <submittedName>
        <fullName evidence="2">DNA helicase</fullName>
    </submittedName>
</protein>
<dbReference type="GO" id="GO:0004386">
    <property type="term" value="F:helicase activity"/>
    <property type="evidence" value="ECO:0007669"/>
    <property type="project" value="UniProtKB-KW"/>
</dbReference>
<gene>
    <name evidence="2" type="ORF">B1B_12013</name>
</gene>
<comment type="caution">
    <text evidence="2">The sequence shown here is derived from an EMBL/GenBank/DDBJ whole genome shotgun (WGS) entry which is preliminary data.</text>
</comment>
<keyword evidence="2" id="KW-0067">ATP-binding</keyword>
<dbReference type="InterPro" id="IPR041679">
    <property type="entry name" value="DNA2/NAM7-like_C"/>
</dbReference>
<feature type="non-terminal residue" evidence="2">
    <location>
        <position position="1"/>
    </location>
</feature>
<name>T1B2E3_9ZZZZ</name>
<keyword evidence="2" id="KW-0547">Nucleotide-binding</keyword>
<dbReference type="PANTHER" id="PTHR10887:SF495">
    <property type="entry name" value="HELICASE SENATAXIN ISOFORM X1-RELATED"/>
    <property type="match status" value="1"/>
</dbReference>
<dbReference type="Gene3D" id="3.40.50.300">
    <property type="entry name" value="P-loop containing nucleotide triphosphate hydrolases"/>
    <property type="match status" value="1"/>
</dbReference>
<dbReference type="EMBL" id="AUZY01007835">
    <property type="protein sequence ID" value="EQD48525.1"/>
    <property type="molecule type" value="Genomic_DNA"/>
</dbReference>
<keyword evidence="2" id="KW-0347">Helicase</keyword>
<dbReference type="InterPro" id="IPR027417">
    <property type="entry name" value="P-loop_NTPase"/>
</dbReference>
<proteinExistence type="predicted"/>
<feature type="non-terminal residue" evidence="2">
    <location>
        <position position="255"/>
    </location>
</feature>
<dbReference type="InterPro" id="IPR047187">
    <property type="entry name" value="SF1_C_Upf1"/>
</dbReference>
<evidence type="ECO:0000259" key="1">
    <source>
        <dbReference type="Pfam" id="PF13087"/>
    </source>
</evidence>
<sequence>CHATRALPLLPEIIAFSNNRYYDGKIEALRDRRPSQGWSPTGTVDVRIGFRKSGLDVNEAEAVAIADLIAELIERPEYDSMTFGVISMLGAKQAPRIQELLLDRLGSSVVEDRRIRCGDASNFQGDERDVIVVSLVVGPDESGQLGKIGAMTGKPAERRMNVAASRGANQLWVVHSIQPEDFPSQDPRAELIRHCREPARLDDMSDRLLDKCESEFERRVVRDILARGFRHVRVQWVVGNYRIDIVVEGPEGRRL</sequence>
<dbReference type="InterPro" id="IPR045055">
    <property type="entry name" value="DNA2/NAM7-like"/>
</dbReference>
<dbReference type="SUPFAM" id="SSF52540">
    <property type="entry name" value="P-loop containing nucleoside triphosphate hydrolases"/>
    <property type="match status" value="1"/>
</dbReference>
<accession>T1B2E3</accession>
<organism evidence="2">
    <name type="scientific">mine drainage metagenome</name>
    <dbReference type="NCBI Taxonomy" id="410659"/>
    <lineage>
        <taxon>unclassified sequences</taxon>
        <taxon>metagenomes</taxon>
        <taxon>ecological metagenomes</taxon>
    </lineage>
</organism>
<keyword evidence="2" id="KW-0378">Hydrolase</keyword>
<reference evidence="2" key="2">
    <citation type="journal article" date="2014" name="ISME J.">
        <title>Microbial stratification in low pH oxic and suboxic macroscopic growths along an acid mine drainage.</title>
        <authorList>
            <person name="Mendez-Garcia C."/>
            <person name="Mesa V."/>
            <person name="Sprenger R.R."/>
            <person name="Richter M."/>
            <person name="Diez M.S."/>
            <person name="Solano J."/>
            <person name="Bargiela R."/>
            <person name="Golyshina O.V."/>
            <person name="Manteca A."/>
            <person name="Ramos J.L."/>
            <person name="Gallego J.R."/>
            <person name="Llorente I."/>
            <person name="Martins Dos Santos V.A."/>
            <person name="Jensen O.N."/>
            <person name="Pelaez A.I."/>
            <person name="Sanchez J."/>
            <person name="Ferrer M."/>
        </authorList>
    </citation>
    <scope>NUCLEOTIDE SEQUENCE</scope>
</reference>
<evidence type="ECO:0000313" key="2">
    <source>
        <dbReference type="EMBL" id="EQD48525.1"/>
    </source>
</evidence>
<reference evidence="2" key="1">
    <citation type="submission" date="2013-08" db="EMBL/GenBank/DDBJ databases">
        <authorList>
            <person name="Mendez C."/>
            <person name="Richter M."/>
            <person name="Ferrer M."/>
            <person name="Sanchez J."/>
        </authorList>
    </citation>
    <scope>NUCLEOTIDE SEQUENCE</scope>
</reference>
<dbReference type="Pfam" id="PF13087">
    <property type="entry name" value="AAA_12"/>
    <property type="match status" value="1"/>
</dbReference>
<dbReference type="AlphaFoldDB" id="T1B2E3"/>
<dbReference type="CDD" id="cd18808">
    <property type="entry name" value="SF1_C_Upf1"/>
    <property type="match status" value="1"/>
</dbReference>
<dbReference type="PANTHER" id="PTHR10887">
    <property type="entry name" value="DNA2/NAM7 HELICASE FAMILY"/>
    <property type="match status" value="1"/>
</dbReference>